<dbReference type="Proteomes" id="UP001528920">
    <property type="component" value="Unassembled WGS sequence"/>
</dbReference>
<sequence length="236" mass="26573">MEKETTNNQQIREYHFSALELNIRIEDVEFIAHVGEDMPSYSEFLQAEITDLDTKANVRGAYVVAPSSCVENPIVKIGGEVFSVGEQVAGYYQNMEKAAFFVCSAGSEVSLRSKELFDKGDLVEGYLVDVLGTVMVEKAMDKVQELLKLECEEKGWKITNRYSPGYCDWNVAEQKKLFSFFPDNICGIQLSDSCLMHPVKSVSGIIGIGENVDFHKHECHKCGSVNCLYRNVKKER</sequence>
<organism evidence="2 3">
    <name type="scientific">Paralabilibaculum antarcticum</name>
    <dbReference type="NCBI Taxonomy" id="2912572"/>
    <lineage>
        <taxon>Bacteria</taxon>
        <taxon>Pseudomonadati</taxon>
        <taxon>Bacteroidota</taxon>
        <taxon>Bacteroidia</taxon>
        <taxon>Marinilabiliales</taxon>
        <taxon>Marinifilaceae</taxon>
        <taxon>Paralabilibaculum</taxon>
    </lineage>
</organism>
<comment type="caution">
    <text evidence="2">The sequence shown here is derived from an EMBL/GenBank/DDBJ whole genome shotgun (WGS) entry which is preliminary data.</text>
</comment>
<evidence type="ECO:0000313" key="3">
    <source>
        <dbReference type="Proteomes" id="UP001528920"/>
    </source>
</evidence>
<proteinExistence type="predicted"/>
<name>A0ABT5VYJ5_9BACT</name>
<evidence type="ECO:0000259" key="1">
    <source>
        <dbReference type="Pfam" id="PF02965"/>
    </source>
</evidence>
<dbReference type="RefSeq" id="WP_275111815.1">
    <property type="nucleotide sequence ID" value="NZ_JAKJSC010000011.1"/>
</dbReference>
<dbReference type="Gene3D" id="3.40.109.40">
    <property type="match status" value="1"/>
</dbReference>
<dbReference type="InterPro" id="IPR004223">
    <property type="entry name" value="VitB12-dep_Met_synth_activ_dom"/>
</dbReference>
<dbReference type="Pfam" id="PF02965">
    <property type="entry name" value="Met_synt_B12"/>
    <property type="match status" value="1"/>
</dbReference>
<keyword evidence="3" id="KW-1185">Reference proteome</keyword>
<feature type="domain" description="AdoMet activation" evidence="1">
    <location>
        <begin position="159"/>
        <end position="213"/>
    </location>
</feature>
<dbReference type="InterPro" id="IPR037010">
    <property type="entry name" value="VitB12-dep_Met_synth_activ_sf"/>
</dbReference>
<evidence type="ECO:0000313" key="2">
    <source>
        <dbReference type="EMBL" id="MDE5420485.1"/>
    </source>
</evidence>
<gene>
    <name evidence="2" type="ORF">L3049_21040</name>
</gene>
<reference evidence="2 3" key="1">
    <citation type="submission" date="2022-01" db="EMBL/GenBank/DDBJ databases">
        <title>Labilibaculum sp. nov, a marine bacterium isolated from Antarctica.</title>
        <authorList>
            <person name="Dai W."/>
        </authorList>
    </citation>
    <scope>NUCLEOTIDE SEQUENCE [LARGE SCALE GENOMIC DNA]</scope>
    <source>
        <strain evidence="2 3">DW002</strain>
    </source>
</reference>
<accession>A0ABT5VYJ5</accession>
<dbReference type="EMBL" id="JAKJSC010000011">
    <property type="protein sequence ID" value="MDE5420485.1"/>
    <property type="molecule type" value="Genomic_DNA"/>
</dbReference>
<dbReference type="SUPFAM" id="SSF56507">
    <property type="entry name" value="Methionine synthase activation domain-like"/>
    <property type="match status" value="1"/>
</dbReference>
<protein>
    <recommendedName>
        <fullName evidence="1">AdoMet activation domain-containing protein</fullName>
    </recommendedName>
</protein>